<dbReference type="Pfam" id="PF01327">
    <property type="entry name" value="Pep_deformylase"/>
    <property type="match status" value="1"/>
</dbReference>
<dbReference type="InterPro" id="IPR036821">
    <property type="entry name" value="Peptide_deformylase_sf"/>
</dbReference>
<dbReference type="EC" id="3.5.1.88" evidence="2 3"/>
<keyword evidence="3" id="KW-0648">Protein biosynthesis</keyword>
<dbReference type="InParanoid" id="A0A0G4FVR9"/>
<dbReference type="NCBIfam" id="NF001159">
    <property type="entry name" value="PRK00150.1-3"/>
    <property type="match status" value="1"/>
</dbReference>
<sequence length="256" mass="28426">MNGERKMATFLSLRPTGDGRPRRWTHLAAGKGFGGGFGSASTAKASSQAGAKSLAPMAKKKITFSLDEEEVDPGVVDGLEIVKYPHPALRAKNEEIREFSTEGVKRLVTRMFKLMYAAGGVGLAAPQVGINKRLMVFNPSGRMRRKDSEMILLNPQIVDQSLQKDVMDEGCLSFPDMNGPVTRSMEITVQYNTLDGKSTKRTLSGWEARIFQHEYDHIDGVVYIDRLPPEARERVQPQLDRLVKDYEERTGKPGAL</sequence>
<evidence type="ECO:0000256" key="3">
    <source>
        <dbReference type="RuleBase" id="RU362111"/>
    </source>
</evidence>
<evidence type="ECO:0000256" key="2">
    <source>
        <dbReference type="ARBA" id="ARBA00012175"/>
    </source>
</evidence>
<dbReference type="PANTHER" id="PTHR10458:SF22">
    <property type="entry name" value="PEPTIDE DEFORMYLASE"/>
    <property type="match status" value="1"/>
</dbReference>
<dbReference type="NCBIfam" id="TIGR00079">
    <property type="entry name" value="pept_deformyl"/>
    <property type="match status" value="1"/>
</dbReference>
<dbReference type="GO" id="GO:0042586">
    <property type="term" value="F:peptide deformylase activity"/>
    <property type="evidence" value="ECO:0007669"/>
    <property type="project" value="UniProtKB-EC"/>
</dbReference>
<dbReference type="OMA" id="VCIQHEI"/>
<dbReference type="FunCoup" id="A0A0G4FVR9">
    <property type="interactions" value="53"/>
</dbReference>
<dbReference type="HAMAP" id="MF_00163">
    <property type="entry name" value="Pep_deformylase"/>
    <property type="match status" value="1"/>
</dbReference>
<dbReference type="InterPro" id="IPR023635">
    <property type="entry name" value="Peptide_deformylase"/>
</dbReference>
<dbReference type="CDD" id="cd00487">
    <property type="entry name" value="Pep_deformylase"/>
    <property type="match status" value="1"/>
</dbReference>
<name>A0A0G4FVR9_VITBC</name>
<dbReference type="GO" id="GO:0006412">
    <property type="term" value="P:translation"/>
    <property type="evidence" value="ECO:0007669"/>
    <property type="project" value="UniProtKB-KW"/>
</dbReference>
<dbReference type="GO" id="GO:0046872">
    <property type="term" value="F:metal ion binding"/>
    <property type="evidence" value="ECO:0007669"/>
    <property type="project" value="UniProtKB-KW"/>
</dbReference>
<gene>
    <name evidence="4" type="ORF">Vbra_16283</name>
</gene>
<evidence type="ECO:0000313" key="5">
    <source>
        <dbReference type="Proteomes" id="UP000041254"/>
    </source>
</evidence>
<keyword evidence="5" id="KW-1185">Reference proteome</keyword>
<dbReference type="SUPFAM" id="SSF56420">
    <property type="entry name" value="Peptide deformylase"/>
    <property type="match status" value="1"/>
</dbReference>
<comment type="function">
    <text evidence="3">Removes the formyl group from the N-terminal Met of newly synthesized proteins.</text>
</comment>
<evidence type="ECO:0000313" key="4">
    <source>
        <dbReference type="EMBL" id="CEM18852.1"/>
    </source>
</evidence>
<dbReference type="Gene3D" id="3.90.45.10">
    <property type="entry name" value="Peptide deformylase"/>
    <property type="match status" value="1"/>
</dbReference>
<dbReference type="PRINTS" id="PR01576">
    <property type="entry name" value="PDEFORMYLASE"/>
</dbReference>
<organism evidence="4 5">
    <name type="scientific">Vitrella brassicaformis (strain CCMP3155)</name>
    <dbReference type="NCBI Taxonomy" id="1169540"/>
    <lineage>
        <taxon>Eukaryota</taxon>
        <taxon>Sar</taxon>
        <taxon>Alveolata</taxon>
        <taxon>Colpodellida</taxon>
        <taxon>Vitrellaceae</taxon>
        <taxon>Vitrella</taxon>
    </lineage>
</organism>
<dbReference type="VEuPathDB" id="CryptoDB:Vbra_16283"/>
<dbReference type="OrthoDB" id="276063at2759"/>
<dbReference type="AlphaFoldDB" id="A0A0G4FVR9"/>
<reference evidence="4 5" key="1">
    <citation type="submission" date="2014-11" db="EMBL/GenBank/DDBJ databases">
        <authorList>
            <person name="Zhu J."/>
            <person name="Qi W."/>
            <person name="Song R."/>
        </authorList>
    </citation>
    <scope>NUCLEOTIDE SEQUENCE [LARGE SCALE GENOMIC DNA]</scope>
</reference>
<comment type="catalytic activity">
    <reaction evidence="3">
        <text>N-terminal N-formyl-L-methionyl-[peptide] + H2O = N-terminal L-methionyl-[peptide] + formate</text>
        <dbReference type="Rhea" id="RHEA:24420"/>
        <dbReference type="Rhea" id="RHEA-COMP:10639"/>
        <dbReference type="Rhea" id="RHEA-COMP:10640"/>
        <dbReference type="ChEBI" id="CHEBI:15377"/>
        <dbReference type="ChEBI" id="CHEBI:15740"/>
        <dbReference type="ChEBI" id="CHEBI:49298"/>
        <dbReference type="ChEBI" id="CHEBI:64731"/>
        <dbReference type="EC" id="3.5.1.88"/>
    </reaction>
</comment>
<keyword evidence="3" id="KW-0378">Hydrolase</keyword>
<protein>
    <recommendedName>
        <fullName evidence="2 3">Peptide deformylase</fullName>
        <ecNumber evidence="2 3">3.5.1.88</ecNumber>
    </recommendedName>
</protein>
<dbReference type="PANTHER" id="PTHR10458">
    <property type="entry name" value="PEPTIDE DEFORMYLASE"/>
    <property type="match status" value="1"/>
</dbReference>
<dbReference type="STRING" id="1169540.A0A0G4FVR9"/>
<evidence type="ECO:0000256" key="1">
    <source>
        <dbReference type="ARBA" id="ARBA00010759"/>
    </source>
</evidence>
<comment type="similarity">
    <text evidence="1 3">Belongs to the polypeptide deformylase family.</text>
</comment>
<proteinExistence type="inferred from homology"/>
<accession>A0A0G4FVR9</accession>
<dbReference type="PhylomeDB" id="A0A0G4FVR9"/>
<dbReference type="EMBL" id="CDMY01000510">
    <property type="protein sequence ID" value="CEM18852.1"/>
    <property type="molecule type" value="Genomic_DNA"/>
</dbReference>
<dbReference type="Proteomes" id="UP000041254">
    <property type="component" value="Unassembled WGS sequence"/>
</dbReference>
<keyword evidence="3" id="KW-0479">Metal-binding</keyword>